<protein>
    <submittedName>
        <fullName evidence="3">Phytochrome A-2</fullName>
    </submittedName>
</protein>
<dbReference type="SUPFAM" id="SSF55781">
    <property type="entry name" value="GAF domain-like"/>
    <property type="match status" value="1"/>
</dbReference>
<dbReference type="InterPro" id="IPR043150">
    <property type="entry name" value="Phytochrome_PHY_sf"/>
</dbReference>
<gene>
    <name evidence="3" type="primary">PHYA2_3</name>
    <name evidence="3" type="ORF">PIB30_025964</name>
</gene>
<evidence type="ECO:0000313" key="4">
    <source>
        <dbReference type="Proteomes" id="UP001341840"/>
    </source>
</evidence>
<feature type="domain" description="Phytochrome central region" evidence="2">
    <location>
        <begin position="2"/>
        <end position="54"/>
    </location>
</feature>
<name>A0ABU6RAL7_9FABA</name>
<dbReference type="Proteomes" id="UP001341840">
    <property type="component" value="Unassembled WGS sequence"/>
</dbReference>
<sequence>MDILYWFIPHTAAEIKWGDEKHEPGERDNPTRMSPKSSFKVFLQVVKAKSLPWK</sequence>
<reference evidence="3 4" key="1">
    <citation type="journal article" date="2023" name="Plants (Basel)">
        <title>Bridging the Gap: Combining Genomics and Transcriptomics Approaches to Understand Stylosanthes scabra, an Orphan Legume from the Brazilian Caatinga.</title>
        <authorList>
            <person name="Ferreira-Neto J.R.C."/>
            <person name="da Silva M.D."/>
            <person name="Binneck E."/>
            <person name="de Melo N.F."/>
            <person name="da Silva R.H."/>
            <person name="de Melo A.L.T.M."/>
            <person name="Pandolfi V."/>
            <person name="Bustamante F.O."/>
            <person name="Brasileiro-Vidal A.C."/>
            <person name="Benko-Iseppon A.M."/>
        </authorList>
    </citation>
    <scope>NUCLEOTIDE SEQUENCE [LARGE SCALE GENOMIC DNA]</scope>
    <source>
        <tissue evidence="3">Leaves</tissue>
    </source>
</reference>
<keyword evidence="1" id="KW-0675">Receptor</keyword>
<proteinExistence type="predicted"/>
<dbReference type="PRINTS" id="PR01033">
    <property type="entry name" value="PHYTOCHROME"/>
</dbReference>
<organism evidence="3 4">
    <name type="scientific">Stylosanthes scabra</name>
    <dbReference type="NCBI Taxonomy" id="79078"/>
    <lineage>
        <taxon>Eukaryota</taxon>
        <taxon>Viridiplantae</taxon>
        <taxon>Streptophyta</taxon>
        <taxon>Embryophyta</taxon>
        <taxon>Tracheophyta</taxon>
        <taxon>Spermatophyta</taxon>
        <taxon>Magnoliopsida</taxon>
        <taxon>eudicotyledons</taxon>
        <taxon>Gunneridae</taxon>
        <taxon>Pentapetalae</taxon>
        <taxon>rosids</taxon>
        <taxon>fabids</taxon>
        <taxon>Fabales</taxon>
        <taxon>Fabaceae</taxon>
        <taxon>Papilionoideae</taxon>
        <taxon>50 kb inversion clade</taxon>
        <taxon>dalbergioids sensu lato</taxon>
        <taxon>Dalbergieae</taxon>
        <taxon>Pterocarpus clade</taxon>
        <taxon>Stylosanthes</taxon>
    </lineage>
</organism>
<accession>A0ABU6RAL7</accession>
<evidence type="ECO:0000313" key="3">
    <source>
        <dbReference type="EMBL" id="MED6121011.1"/>
    </source>
</evidence>
<dbReference type="InterPro" id="IPR001294">
    <property type="entry name" value="Phytochrome"/>
</dbReference>
<keyword evidence="4" id="KW-1185">Reference proteome</keyword>
<comment type="caution">
    <text evidence="3">The sequence shown here is derived from an EMBL/GenBank/DDBJ whole genome shotgun (WGS) entry which is preliminary data.</text>
</comment>
<feature type="non-terminal residue" evidence="3">
    <location>
        <position position="54"/>
    </location>
</feature>
<dbReference type="InterPro" id="IPR013515">
    <property type="entry name" value="Phytochrome_cen-reg"/>
</dbReference>
<dbReference type="EMBL" id="JASCZI010030304">
    <property type="protein sequence ID" value="MED6121011.1"/>
    <property type="molecule type" value="Genomic_DNA"/>
</dbReference>
<evidence type="ECO:0000259" key="2">
    <source>
        <dbReference type="Pfam" id="PF00360"/>
    </source>
</evidence>
<dbReference type="Pfam" id="PF00360">
    <property type="entry name" value="PHY"/>
    <property type="match status" value="1"/>
</dbReference>
<dbReference type="Gene3D" id="3.30.450.270">
    <property type="match status" value="1"/>
</dbReference>
<evidence type="ECO:0000256" key="1">
    <source>
        <dbReference type="ARBA" id="ARBA00023170"/>
    </source>
</evidence>